<evidence type="ECO:0000313" key="15">
    <source>
        <dbReference type="Proteomes" id="UP000240760"/>
    </source>
</evidence>
<dbReference type="Pfam" id="PF03291">
    <property type="entry name" value="mRNA_G-N7_MeTrfase"/>
    <property type="match status" value="2"/>
</dbReference>
<keyword evidence="7" id="KW-0506">mRNA capping</keyword>
<sequence length="814" mass="91557">MVHHVFVETAENHVHHNYFSSRLAKDENFLQGLPFFVDVVMPASAKAAAATINWPGTREATETARNLAFKNKLDFHRHLINHGVDIDFVQFMNLVTEGRHPSATLLAGVVRDTINWSLLERDALVIDLGSCSPHFSELAELYPHLEFEAICPEDKIDLMTSIVVMNNPALMARIRFRSDDAPLTPCARVYLMIGMLHRKSDKQIVDMLENIYYRMDDSSRLIIVDSILSDAGEAPLATKRLWYCRDITMRQLHNAGDRTLSELNKLAEQASNGDLTLKCHTRQPGATSATVVFRNKDTQSLSNKTPVHIAFAMAGHDSDPDSPPPARRNNKRPAEDDDDLPQPYNANSLQAPKRRAISPSEQPRKLKRPGARARFSEAEREAIRQRQLERDRQAAEVAASQAASENKARGINDVVREHYNSVPERGRDWRTRESKIKGLRVFNNWVKSCIIQRFSPDEDHTPGSREQGRSSGKELLVLDIGCGKGGDLSKWQQAPQPIQLYVGLDPANVSIEQAKDRYRQMASRGGRGHRGGRYNRPPPRLFDARFHVKDCYSESIEDVEIIRQVGFDPSPMNRRGFDVVTMMFSMHYAFESEKNARTMLRNVAGALKKGGRFIGCIPNSDVLGERVRAFNAKMAAKREAKNGASGAGEEKAAKEQNGEASSTTPTSTPPPQAAADAGDAEQEDGELEEGEAEPTAEWGNSIYRVRFPGKTPEDGVFRPAFGWKYNFFLDEAVEEVPEYVVPWEAFRALAEDFNLELQFHKPFLEIWETEKDDPELGPLSERMGVRERGTGRLLVSEEEKEAASFYVGFCFYKV</sequence>
<evidence type="ECO:0000256" key="1">
    <source>
        <dbReference type="ARBA" id="ARBA00003378"/>
    </source>
</evidence>
<evidence type="ECO:0000256" key="9">
    <source>
        <dbReference type="ARBA" id="ARBA00033387"/>
    </source>
</evidence>
<feature type="region of interest" description="Disordered" evidence="12">
    <location>
        <begin position="314"/>
        <end position="408"/>
    </location>
</feature>
<dbReference type="EMBL" id="KZ679130">
    <property type="protein sequence ID" value="PTB77815.1"/>
    <property type="molecule type" value="Genomic_DNA"/>
</dbReference>
<feature type="domain" description="MRNA cap 0 methyltransferase" evidence="13">
    <location>
        <begin position="434"/>
        <end position="814"/>
    </location>
</feature>
<evidence type="ECO:0000313" key="14">
    <source>
        <dbReference type="EMBL" id="PTB77815.1"/>
    </source>
</evidence>
<dbReference type="STRING" id="983965.A0A2T4C8D9"/>
<keyword evidence="6" id="KW-0694">RNA-binding</keyword>
<evidence type="ECO:0000256" key="7">
    <source>
        <dbReference type="ARBA" id="ARBA00023042"/>
    </source>
</evidence>
<gene>
    <name evidence="14" type="ORF">M440DRAFT_18856</name>
</gene>
<reference evidence="14 15" key="1">
    <citation type="submission" date="2016-07" db="EMBL/GenBank/DDBJ databases">
        <title>Multiple horizontal gene transfer events from other fungi enriched the ability of initially mycotrophic Trichoderma (Ascomycota) to feed on dead plant biomass.</title>
        <authorList>
            <consortium name="DOE Joint Genome Institute"/>
            <person name="Aerts A."/>
            <person name="Atanasova L."/>
            <person name="Chenthamara K."/>
            <person name="Zhang J."/>
            <person name="Grujic M."/>
            <person name="Henrissat B."/>
            <person name="Kuo A."/>
            <person name="Salamov A."/>
            <person name="Lipzen A."/>
            <person name="Labutti K."/>
            <person name="Barry K."/>
            <person name="Miao Y."/>
            <person name="Rahimi M.J."/>
            <person name="Shen Q."/>
            <person name="Grigoriev I.V."/>
            <person name="Kubicek C.P."/>
            <person name="Druzhinina I.S."/>
        </authorList>
    </citation>
    <scope>NUCLEOTIDE SEQUENCE [LARGE SCALE GENOMIC DNA]</scope>
    <source>
        <strain evidence="14 15">ATCC 18648</strain>
    </source>
</reference>
<dbReference type="PANTHER" id="PTHR12189:SF2">
    <property type="entry name" value="MRNA CAP GUANINE-N7 METHYLTRANSFERASE"/>
    <property type="match status" value="1"/>
</dbReference>
<dbReference type="SUPFAM" id="SSF53335">
    <property type="entry name" value="S-adenosyl-L-methionine-dependent methyltransferases"/>
    <property type="match status" value="2"/>
</dbReference>
<feature type="compositionally biased region" description="Basic and acidic residues" evidence="12">
    <location>
        <begin position="374"/>
        <end position="394"/>
    </location>
</feature>
<dbReference type="PANTHER" id="PTHR12189">
    <property type="entry name" value="MRNA GUANINE-7- METHYLTRANSFERASE"/>
    <property type="match status" value="1"/>
</dbReference>
<dbReference type="InterPro" id="IPR039753">
    <property type="entry name" value="RG7MT1"/>
</dbReference>
<evidence type="ECO:0000256" key="12">
    <source>
        <dbReference type="SAM" id="MobiDB-lite"/>
    </source>
</evidence>
<evidence type="ECO:0000256" key="8">
    <source>
        <dbReference type="ARBA" id="ARBA00032772"/>
    </source>
</evidence>
<keyword evidence="15" id="KW-1185">Reference proteome</keyword>
<dbReference type="InterPro" id="IPR001077">
    <property type="entry name" value="COMT_C"/>
</dbReference>
<organism evidence="14 15">
    <name type="scientific">Trichoderma longibrachiatum ATCC 18648</name>
    <dbReference type="NCBI Taxonomy" id="983965"/>
    <lineage>
        <taxon>Eukaryota</taxon>
        <taxon>Fungi</taxon>
        <taxon>Dikarya</taxon>
        <taxon>Ascomycota</taxon>
        <taxon>Pezizomycotina</taxon>
        <taxon>Sordariomycetes</taxon>
        <taxon>Hypocreomycetidae</taxon>
        <taxon>Hypocreales</taxon>
        <taxon>Hypocreaceae</taxon>
        <taxon>Trichoderma</taxon>
    </lineage>
</organism>
<evidence type="ECO:0000256" key="11">
    <source>
        <dbReference type="ARBA" id="ARBA00049739"/>
    </source>
</evidence>
<dbReference type="AlphaFoldDB" id="A0A2T4C8D9"/>
<proteinExistence type="predicted"/>
<feature type="compositionally biased region" description="Low complexity" evidence="12">
    <location>
        <begin position="395"/>
        <end position="405"/>
    </location>
</feature>
<evidence type="ECO:0000256" key="3">
    <source>
        <dbReference type="ARBA" id="ARBA00022603"/>
    </source>
</evidence>
<feature type="compositionally biased region" description="Basic and acidic residues" evidence="12">
    <location>
        <begin position="648"/>
        <end position="657"/>
    </location>
</feature>
<evidence type="ECO:0000256" key="5">
    <source>
        <dbReference type="ARBA" id="ARBA00022691"/>
    </source>
</evidence>
<keyword evidence="3" id="KW-0489">Methyltransferase</keyword>
<dbReference type="GO" id="GO:0003723">
    <property type="term" value="F:RNA binding"/>
    <property type="evidence" value="ECO:0007669"/>
    <property type="project" value="UniProtKB-KW"/>
</dbReference>
<evidence type="ECO:0000259" key="13">
    <source>
        <dbReference type="PROSITE" id="PS51562"/>
    </source>
</evidence>
<evidence type="ECO:0000256" key="6">
    <source>
        <dbReference type="ARBA" id="ARBA00022884"/>
    </source>
</evidence>
<dbReference type="GO" id="GO:0005634">
    <property type="term" value="C:nucleus"/>
    <property type="evidence" value="ECO:0007669"/>
    <property type="project" value="TreeGrafter"/>
</dbReference>
<name>A0A2T4C8D9_TRILO</name>
<dbReference type="Proteomes" id="UP000240760">
    <property type="component" value="Unassembled WGS sequence"/>
</dbReference>
<dbReference type="InterPro" id="IPR004971">
    <property type="entry name" value="mRNA_G-N7_MeTrfase_dom"/>
</dbReference>
<dbReference type="OrthoDB" id="10248867at2759"/>
<comment type="function">
    <text evidence="1">Responsible for methylating the 5'-cap structure of mRNAs.</text>
</comment>
<comment type="catalytic activity">
    <reaction evidence="10">
        <text>a 5'-end (5'-triphosphoguanosine)-ribonucleoside in mRNA + S-adenosyl-L-methionine = a 5'-end (N(7)-methyl 5'-triphosphoguanosine)-ribonucleoside in mRNA + S-adenosyl-L-homocysteine</text>
        <dbReference type="Rhea" id="RHEA:67008"/>
        <dbReference type="Rhea" id="RHEA-COMP:17166"/>
        <dbReference type="Rhea" id="RHEA-COMP:17167"/>
        <dbReference type="ChEBI" id="CHEBI:57856"/>
        <dbReference type="ChEBI" id="CHEBI:59789"/>
        <dbReference type="ChEBI" id="CHEBI:156461"/>
        <dbReference type="ChEBI" id="CHEBI:167617"/>
        <dbReference type="EC" id="2.1.1.56"/>
    </reaction>
</comment>
<keyword evidence="5" id="KW-0949">S-adenosyl-L-methionine</keyword>
<dbReference type="EC" id="2.1.1.56" evidence="2"/>
<protein>
    <recommendedName>
        <fullName evidence="11">mRNA cap guanine-N(7) methyltransferase</fullName>
        <ecNumber evidence="2">2.1.1.56</ecNumber>
    </recommendedName>
    <alternativeName>
        <fullName evidence="8">mRNA (guanine-N(7))-methyltransferase</fullName>
    </alternativeName>
    <alternativeName>
        <fullName evidence="9">mRNA cap methyltransferase</fullName>
    </alternativeName>
</protein>
<evidence type="ECO:0000256" key="10">
    <source>
        <dbReference type="ARBA" id="ARBA00044712"/>
    </source>
</evidence>
<feature type="compositionally biased region" description="Acidic residues" evidence="12">
    <location>
        <begin position="678"/>
        <end position="694"/>
    </location>
</feature>
<dbReference type="Gene3D" id="3.40.50.150">
    <property type="entry name" value="Vaccinia Virus protein VP39"/>
    <property type="match status" value="2"/>
</dbReference>
<evidence type="ECO:0000256" key="2">
    <source>
        <dbReference type="ARBA" id="ARBA00011926"/>
    </source>
</evidence>
<dbReference type="PROSITE" id="PS51562">
    <property type="entry name" value="RNA_CAP0_MT"/>
    <property type="match status" value="1"/>
</dbReference>
<dbReference type="Pfam" id="PF00891">
    <property type="entry name" value="Methyltransf_2"/>
    <property type="match status" value="1"/>
</dbReference>
<feature type="region of interest" description="Disordered" evidence="12">
    <location>
        <begin position="639"/>
        <end position="699"/>
    </location>
</feature>
<dbReference type="GO" id="GO:0004482">
    <property type="term" value="F:mRNA 5'-cap (guanine-N7-)-methyltransferase activity"/>
    <property type="evidence" value="ECO:0007669"/>
    <property type="project" value="UniProtKB-EC"/>
</dbReference>
<keyword evidence="4" id="KW-0808">Transferase</keyword>
<evidence type="ECO:0000256" key="4">
    <source>
        <dbReference type="ARBA" id="ARBA00022679"/>
    </source>
</evidence>
<dbReference type="InterPro" id="IPR029063">
    <property type="entry name" value="SAM-dependent_MTases_sf"/>
</dbReference>
<accession>A0A2T4C8D9</accession>
<dbReference type="GO" id="GO:0008171">
    <property type="term" value="F:O-methyltransferase activity"/>
    <property type="evidence" value="ECO:0007669"/>
    <property type="project" value="InterPro"/>
</dbReference>
<keyword evidence="7" id="KW-0507">mRNA processing</keyword>